<dbReference type="GeneID" id="75272097"/>
<dbReference type="Proteomes" id="UP000217768">
    <property type="component" value="Unassembled WGS sequence"/>
</dbReference>
<dbReference type="AlphaFoldDB" id="A0A2A2ZC25"/>
<name>A0A2A2ZC25_MYCAV</name>
<evidence type="ECO:0000313" key="1">
    <source>
        <dbReference type="EMBL" id="PBA24014.1"/>
    </source>
</evidence>
<evidence type="ECO:0000313" key="2">
    <source>
        <dbReference type="Proteomes" id="UP000217768"/>
    </source>
</evidence>
<reference evidence="1 2" key="1">
    <citation type="submission" date="2017-08" db="EMBL/GenBank/DDBJ databases">
        <title>Phylogenetic analysis of Mycobacterium avium complex whole genomes.</title>
        <authorList>
            <person name="Caverly L.J."/>
            <person name="Spilker T."/>
            <person name="Lipuma J."/>
        </authorList>
    </citation>
    <scope>NUCLEOTIDE SEQUENCE [LARGE SCALE GENOMIC DNA]</scope>
    <source>
        <strain evidence="1 2">FLAC0165</strain>
    </source>
</reference>
<dbReference type="RefSeq" id="WP_023870099.1">
    <property type="nucleotide sequence ID" value="NZ_JAAILH010000011.1"/>
</dbReference>
<accession>A0A2A2ZC25</accession>
<proteinExistence type="predicted"/>
<gene>
    <name evidence="1" type="ORF">CKJ66_22745</name>
</gene>
<protein>
    <recommendedName>
        <fullName evidence="3">HNH domain-containing protein</fullName>
    </recommendedName>
</protein>
<dbReference type="EMBL" id="NSFD01000053">
    <property type="protein sequence ID" value="PBA24014.1"/>
    <property type="molecule type" value="Genomic_DNA"/>
</dbReference>
<comment type="caution">
    <text evidence="1">The sequence shown here is derived from an EMBL/GenBank/DDBJ whole genome shotgun (WGS) entry which is preliminary data.</text>
</comment>
<organism evidence="1 2">
    <name type="scientific">Mycobacterium avium</name>
    <dbReference type="NCBI Taxonomy" id="1764"/>
    <lineage>
        <taxon>Bacteria</taxon>
        <taxon>Bacillati</taxon>
        <taxon>Actinomycetota</taxon>
        <taxon>Actinomycetes</taxon>
        <taxon>Mycobacteriales</taxon>
        <taxon>Mycobacteriaceae</taxon>
        <taxon>Mycobacterium</taxon>
        <taxon>Mycobacterium avium complex (MAC)</taxon>
    </lineage>
</organism>
<sequence length="74" mass="8063">MCHRSDVDLEIGHLISVHDSRLVGMSADDLTSDDNLAVMCAECNSGLSSRSLPPRLIAAAIWAHRLHEGERGPR</sequence>
<evidence type="ECO:0008006" key="3">
    <source>
        <dbReference type="Google" id="ProtNLM"/>
    </source>
</evidence>